<dbReference type="InterPro" id="IPR015424">
    <property type="entry name" value="PyrdxlP-dep_Trfase"/>
</dbReference>
<dbReference type="InterPro" id="IPR006233">
    <property type="entry name" value="Cys_b_lyase_bac"/>
</dbReference>
<evidence type="ECO:0000256" key="9">
    <source>
        <dbReference type="RuleBase" id="RU362118"/>
    </source>
</evidence>
<dbReference type="EC" id="4.4.1.8" evidence="10"/>
<evidence type="ECO:0000256" key="3">
    <source>
        <dbReference type="ARBA" id="ARBA00022898"/>
    </source>
</evidence>
<dbReference type="Gene3D" id="3.40.640.10">
    <property type="entry name" value="Type I PLP-dependent aspartate aminotransferase-like (Major domain)"/>
    <property type="match status" value="1"/>
</dbReference>
<dbReference type="PIRSF" id="PIRSF001434">
    <property type="entry name" value="CGS"/>
    <property type="match status" value="1"/>
</dbReference>
<dbReference type="GO" id="GO:0019450">
    <property type="term" value="P:L-cysteine catabolic process to pyruvate"/>
    <property type="evidence" value="ECO:0007669"/>
    <property type="project" value="TreeGrafter"/>
</dbReference>
<comment type="pathway">
    <text evidence="5">Amino-acid biosynthesis; L-methionine biosynthesis via de novo pathway; L-homocysteine from L-cystathionine: step 1/1.</text>
</comment>
<reference evidence="10 11" key="1">
    <citation type="submission" date="2019-12" db="EMBL/GenBank/DDBJ databases">
        <authorList>
            <person name="Li M."/>
        </authorList>
    </citation>
    <scope>NUCLEOTIDE SEQUENCE [LARGE SCALE GENOMIC DNA]</scope>
    <source>
        <strain evidence="10 11">GBMRC 2046</strain>
    </source>
</reference>
<gene>
    <name evidence="10" type="primary">metC</name>
    <name evidence="10" type="ORF">GR183_05135</name>
</gene>
<comment type="cofactor">
    <cofactor evidence="1 9">
        <name>pyridoxal 5'-phosphate</name>
        <dbReference type="ChEBI" id="CHEBI:597326"/>
    </cofactor>
</comment>
<evidence type="ECO:0000256" key="7">
    <source>
        <dbReference type="ARBA" id="ARBA00047625"/>
    </source>
</evidence>
<dbReference type="InterPro" id="IPR015422">
    <property type="entry name" value="PyrdxlP-dep_Trfase_small"/>
</dbReference>
<dbReference type="Proteomes" id="UP000433101">
    <property type="component" value="Unassembled WGS sequence"/>
</dbReference>
<dbReference type="AlphaFoldDB" id="A0A7X3LSI0"/>
<dbReference type="Gene3D" id="3.90.1150.10">
    <property type="entry name" value="Aspartate Aminotransferase, domain 1"/>
    <property type="match status" value="1"/>
</dbReference>
<comment type="catalytic activity">
    <reaction evidence="6">
        <text>L,L-cystathionine + H2O = L-homocysteine + pyruvate + NH4(+)</text>
        <dbReference type="Rhea" id="RHEA:13965"/>
        <dbReference type="ChEBI" id="CHEBI:15361"/>
        <dbReference type="ChEBI" id="CHEBI:15377"/>
        <dbReference type="ChEBI" id="CHEBI:28938"/>
        <dbReference type="ChEBI" id="CHEBI:58161"/>
        <dbReference type="ChEBI" id="CHEBI:58199"/>
    </reaction>
</comment>
<dbReference type="EMBL" id="WUMV01000002">
    <property type="protein sequence ID" value="MXN64279.1"/>
    <property type="molecule type" value="Genomic_DNA"/>
</dbReference>
<dbReference type="PROSITE" id="PS00868">
    <property type="entry name" value="CYS_MET_METAB_PP"/>
    <property type="match status" value="1"/>
</dbReference>
<protein>
    <submittedName>
        <fullName evidence="10">Cystathionine beta-lyase</fullName>
        <ecNumber evidence="10">4.4.1.8</ecNumber>
    </submittedName>
</protein>
<dbReference type="GO" id="GO:0047804">
    <property type="term" value="F:cysteine-S-conjugate beta-lyase activity"/>
    <property type="evidence" value="ECO:0007669"/>
    <property type="project" value="UniProtKB-EC"/>
</dbReference>
<dbReference type="InterPro" id="IPR054542">
    <property type="entry name" value="Cys_met_metab_PP"/>
</dbReference>
<evidence type="ECO:0000256" key="6">
    <source>
        <dbReference type="ARBA" id="ARBA00047517"/>
    </source>
</evidence>
<evidence type="ECO:0000256" key="8">
    <source>
        <dbReference type="PIRSR" id="PIRSR001434-2"/>
    </source>
</evidence>
<dbReference type="Pfam" id="PF01053">
    <property type="entry name" value="Cys_Met_Meta_PP"/>
    <property type="match status" value="1"/>
</dbReference>
<evidence type="ECO:0000313" key="10">
    <source>
        <dbReference type="EMBL" id="MXN64279.1"/>
    </source>
</evidence>
<organism evidence="10 11">
    <name type="scientific">Stappia sediminis</name>
    <dbReference type="NCBI Taxonomy" id="2692190"/>
    <lineage>
        <taxon>Bacteria</taxon>
        <taxon>Pseudomonadati</taxon>
        <taxon>Pseudomonadota</taxon>
        <taxon>Alphaproteobacteria</taxon>
        <taxon>Hyphomicrobiales</taxon>
        <taxon>Stappiaceae</taxon>
        <taxon>Stappia</taxon>
    </lineage>
</organism>
<comment type="catalytic activity">
    <reaction evidence="7">
        <text>an S-substituted L-cysteine + H2O = a thiol + pyruvate + NH4(+)</text>
        <dbReference type="Rhea" id="RHEA:18121"/>
        <dbReference type="ChEBI" id="CHEBI:15361"/>
        <dbReference type="ChEBI" id="CHEBI:15377"/>
        <dbReference type="ChEBI" id="CHEBI:28938"/>
        <dbReference type="ChEBI" id="CHEBI:29256"/>
        <dbReference type="ChEBI" id="CHEBI:58717"/>
        <dbReference type="EC" id="4.4.1.13"/>
    </reaction>
</comment>
<accession>A0A7X3LSI0</accession>
<comment type="similarity">
    <text evidence="2 9">Belongs to the trans-sulfuration enzymes family.</text>
</comment>
<dbReference type="PANTHER" id="PTHR43500">
    <property type="entry name" value="CYSTATHIONINE BETA-LYASE-RELATED"/>
    <property type="match status" value="1"/>
</dbReference>
<evidence type="ECO:0000256" key="2">
    <source>
        <dbReference type="ARBA" id="ARBA00009077"/>
    </source>
</evidence>
<dbReference type="GO" id="GO:0030170">
    <property type="term" value="F:pyridoxal phosphate binding"/>
    <property type="evidence" value="ECO:0007669"/>
    <property type="project" value="InterPro"/>
</dbReference>
<dbReference type="SUPFAM" id="SSF53383">
    <property type="entry name" value="PLP-dependent transferases"/>
    <property type="match status" value="1"/>
</dbReference>
<sequence length="391" mass="42263">MPSKSTDVVRSLDTRLTHGGSHPLENQGFVNPQVVHASTVLFPDVATMLSGKSKYTYGRRGTPTSDALAEAVVNLEGAAGAVLCPSGLNAVSVALLSCLKAGDHLLMIDTVYGPGRQVCDNVLARFGVEVEYYDPALGGAVETLFRANTKAVYTEVPGSLTFEMMDIPAVVEAARRHDVLVLMDNTWATPVFFRPLEHGVDLSIQAATKYVVGHSDAMLGTVAANERTWKALHATHGYMGIHVGPDDVYLGLRGLRTMGVRLRHHMKSALELARWLESHPLVARVRHPGLESDPGHTLWKRDFDGASGLFAFDLKEGFSVEQTHAFVEALSLFGLGYSWGGFESLALPVRLKGQRTATKPGELASVRLHVGLEDVNDLKADLERGFAAIAD</sequence>
<evidence type="ECO:0000313" key="11">
    <source>
        <dbReference type="Proteomes" id="UP000433101"/>
    </source>
</evidence>
<keyword evidence="11" id="KW-1185">Reference proteome</keyword>
<evidence type="ECO:0000256" key="1">
    <source>
        <dbReference type="ARBA" id="ARBA00001933"/>
    </source>
</evidence>
<dbReference type="RefSeq" id="WP_160774521.1">
    <property type="nucleotide sequence ID" value="NZ_WUMV01000002.1"/>
</dbReference>
<dbReference type="InterPro" id="IPR015421">
    <property type="entry name" value="PyrdxlP-dep_Trfase_major"/>
</dbReference>
<dbReference type="PANTHER" id="PTHR43500:SF1">
    <property type="entry name" value="CYSTATHIONINE BETA-LYASE-RELATED"/>
    <property type="match status" value="1"/>
</dbReference>
<evidence type="ECO:0000256" key="5">
    <source>
        <dbReference type="ARBA" id="ARBA00046315"/>
    </source>
</evidence>
<evidence type="ECO:0000256" key="4">
    <source>
        <dbReference type="ARBA" id="ARBA00023239"/>
    </source>
</evidence>
<proteinExistence type="inferred from homology"/>
<dbReference type="InterPro" id="IPR000277">
    <property type="entry name" value="Cys/Met-Metab_PyrdxlP-dep_enz"/>
</dbReference>
<dbReference type="FunFam" id="3.40.640.10:FF:000046">
    <property type="entry name" value="Cystathionine gamma-lyase"/>
    <property type="match status" value="1"/>
</dbReference>
<comment type="caution">
    <text evidence="10">The sequence shown here is derived from an EMBL/GenBank/DDBJ whole genome shotgun (WGS) entry which is preliminary data.</text>
</comment>
<keyword evidence="4 10" id="KW-0456">Lyase</keyword>
<dbReference type="NCBIfam" id="TIGR01324">
    <property type="entry name" value="cysta_beta_ly_B"/>
    <property type="match status" value="1"/>
</dbReference>
<keyword evidence="3 8" id="KW-0663">Pyridoxal phosphate</keyword>
<name>A0A7X3LSI0_9HYPH</name>
<dbReference type="CDD" id="cd00614">
    <property type="entry name" value="CGS_like"/>
    <property type="match status" value="1"/>
</dbReference>
<dbReference type="GO" id="GO:0019346">
    <property type="term" value="P:transsulfuration"/>
    <property type="evidence" value="ECO:0007669"/>
    <property type="project" value="InterPro"/>
</dbReference>
<feature type="modified residue" description="N6-(pyridoxal phosphate)lysine" evidence="8">
    <location>
        <position position="209"/>
    </location>
</feature>